<dbReference type="SMART" id="SM01322">
    <property type="entry name" value="YaeQ"/>
    <property type="match status" value="1"/>
</dbReference>
<dbReference type="PANTHER" id="PTHR38784">
    <property type="entry name" value="SUCROSE PHOSPHORYLASE"/>
    <property type="match status" value="1"/>
</dbReference>
<dbReference type="SUPFAM" id="SSF52980">
    <property type="entry name" value="Restriction endonuclease-like"/>
    <property type="match status" value="1"/>
</dbReference>
<name>A0A3B0VKH5_9ZZZZ</name>
<accession>A0A3B0VKH5</accession>
<evidence type="ECO:0000313" key="1">
    <source>
        <dbReference type="EMBL" id="VAW44055.1"/>
    </source>
</evidence>
<dbReference type="Gene3D" id="3.10.640.10">
    <property type="entry name" value="Restriction endonuclease-like alpha-beta roll domain"/>
    <property type="match status" value="1"/>
</dbReference>
<proteinExistence type="predicted"/>
<dbReference type="Pfam" id="PF07152">
    <property type="entry name" value="YaeQ"/>
    <property type="match status" value="1"/>
</dbReference>
<dbReference type="InterPro" id="IPR038590">
    <property type="entry name" value="YaeQ_sf"/>
</dbReference>
<dbReference type="PIRSF" id="PIRSF011484">
    <property type="entry name" value="YaeQ"/>
    <property type="match status" value="1"/>
</dbReference>
<protein>
    <submittedName>
        <fullName evidence="1">YaeQ protein</fullName>
    </submittedName>
</protein>
<sequence>MQGLRVFLLSTCYDARLAYLKKFLMAIKPTIYKLRIAISDFNRDYYDSVNLTVALHPSENLARMMARIVAYCLNAQDNITFTKGLSMVEEPDIWVKTLDDRITLWIDMGEPAPDRIKKSSRLAPEVKVYSFNSKSDTWWEQSKNKVQQFSNVKFYQFDWQQTQALAALAERNMDWSLSISGDTVYIAAENQERELVIRALT</sequence>
<reference evidence="1" key="1">
    <citation type="submission" date="2018-06" db="EMBL/GenBank/DDBJ databases">
        <authorList>
            <person name="Zhirakovskaya E."/>
        </authorList>
    </citation>
    <scope>NUCLEOTIDE SEQUENCE</scope>
</reference>
<dbReference type="EMBL" id="UOFA01000068">
    <property type="protein sequence ID" value="VAW44055.1"/>
    <property type="molecule type" value="Genomic_DNA"/>
</dbReference>
<dbReference type="InterPro" id="IPR009822">
    <property type="entry name" value="YaeQ"/>
</dbReference>
<dbReference type="PANTHER" id="PTHR38784:SF1">
    <property type="entry name" value="SUCROSE PHOSPHORYLASE"/>
    <property type="match status" value="1"/>
</dbReference>
<organism evidence="1">
    <name type="scientific">hydrothermal vent metagenome</name>
    <dbReference type="NCBI Taxonomy" id="652676"/>
    <lineage>
        <taxon>unclassified sequences</taxon>
        <taxon>metagenomes</taxon>
        <taxon>ecological metagenomes</taxon>
    </lineage>
</organism>
<dbReference type="InterPro" id="IPR011335">
    <property type="entry name" value="Restrct_endonuc-II-like"/>
</dbReference>
<gene>
    <name evidence="1" type="ORF">MNBD_GAMMA02-521</name>
</gene>
<dbReference type="AlphaFoldDB" id="A0A3B0VKH5"/>